<evidence type="ECO:0000313" key="3">
    <source>
        <dbReference type="EMBL" id="MDQ0158747.1"/>
    </source>
</evidence>
<proteinExistence type="predicted"/>
<dbReference type="Gene3D" id="3.10.350.10">
    <property type="entry name" value="LysM domain"/>
    <property type="match status" value="1"/>
</dbReference>
<dbReference type="SUPFAM" id="SSF54106">
    <property type="entry name" value="LysM domain"/>
    <property type="match status" value="1"/>
</dbReference>
<protein>
    <submittedName>
        <fullName evidence="3">LysM repeat protein</fullName>
    </submittedName>
</protein>
<keyword evidence="4" id="KW-1185">Reference proteome</keyword>
<name>A0ABT9VCT6_9BACI</name>
<feature type="compositionally biased region" description="Polar residues" evidence="1">
    <location>
        <begin position="51"/>
        <end position="67"/>
    </location>
</feature>
<dbReference type="Pfam" id="PF01476">
    <property type="entry name" value="LysM"/>
    <property type="match status" value="1"/>
</dbReference>
<dbReference type="EMBL" id="JAUSTQ010000002">
    <property type="protein sequence ID" value="MDQ0158747.1"/>
    <property type="molecule type" value="Genomic_DNA"/>
</dbReference>
<dbReference type="RefSeq" id="WP_306974675.1">
    <property type="nucleotide sequence ID" value="NZ_JAUSTQ010000002.1"/>
</dbReference>
<dbReference type="CDD" id="cd00118">
    <property type="entry name" value="LysM"/>
    <property type="match status" value="1"/>
</dbReference>
<evidence type="ECO:0000259" key="2">
    <source>
        <dbReference type="PROSITE" id="PS51782"/>
    </source>
</evidence>
<evidence type="ECO:0000313" key="4">
    <source>
        <dbReference type="Proteomes" id="UP001224359"/>
    </source>
</evidence>
<evidence type="ECO:0000256" key="1">
    <source>
        <dbReference type="SAM" id="MobiDB-lite"/>
    </source>
</evidence>
<reference evidence="3 4" key="1">
    <citation type="submission" date="2023-07" db="EMBL/GenBank/DDBJ databases">
        <title>Genomic Encyclopedia of Type Strains, Phase IV (KMG-IV): sequencing the most valuable type-strain genomes for metagenomic binning, comparative biology and taxonomic classification.</title>
        <authorList>
            <person name="Goeker M."/>
        </authorList>
    </citation>
    <scope>NUCLEOTIDE SEQUENCE [LARGE SCALE GENOMIC DNA]</scope>
    <source>
        <strain evidence="3 4">DSM 16460</strain>
    </source>
</reference>
<accession>A0ABT9VCT6</accession>
<organism evidence="3 4">
    <name type="scientific">Alkalibacillus salilacus</name>
    <dbReference type="NCBI Taxonomy" id="284582"/>
    <lineage>
        <taxon>Bacteria</taxon>
        <taxon>Bacillati</taxon>
        <taxon>Bacillota</taxon>
        <taxon>Bacilli</taxon>
        <taxon>Bacillales</taxon>
        <taxon>Bacillaceae</taxon>
        <taxon>Alkalibacillus</taxon>
    </lineage>
</organism>
<gene>
    <name evidence="3" type="ORF">J2S77_000703</name>
</gene>
<feature type="domain" description="LysM" evidence="2">
    <location>
        <begin position="2"/>
        <end position="47"/>
    </location>
</feature>
<dbReference type="InterPro" id="IPR036779">
    <property type="entry name" value="LysM_dom_sf"/>
</dbReference>
<dbReference type="PROSITE" id="PS51782">
    <property type="entry name" value="LYSM"/>
    <property type="match status" value="1"/>
</dbReference>
<dbReference type="Proteomes" id="UP001224359">
    <property type="component" value="Unassembled WGS sequence"/>
</dbReference>
<comment type="caution">
    <text evidence="3">The sequence shown here is derived from an EMBL/GenBank/DDBJ whole genome shotgun (WGS) entry which is preliminary data.</text>
</comment>
<feature type="region of interest" description="Disordered" evidence="1">
    <location>
        <begin position="50"/>
        <end position="81"/>
    </location>
</feature>
<dbReference type="SMART" id="SM00257">
    <property type="entry name" value="LysM"/>
    <property type="match status" value="1"/>
</dbReference>
<dbReference type="InterPro" id="IPR018392">
    <property type="entry name" value="LysM"/>
</dbReference>
<feature type="compositionally biased region" description="Basic and acidic residues" evidence="1">
    <location>
        <begin position="68"/>
        <end position="79"/>
    </location>
</feature>
<sequence length="154" mass="17820">MKFHIVKQGETMGSIAEQYGLSESNLYDMNKHLSDVTEVLEGMKVKVPQEAVTNRQEVKQKQTSSSHSTERFPFPDHAKPRSIPVIREDEWFDKKLAPYIQNQDNSNYNNGSYQHYGVNQPMSVPFPHPHFYRENPYVYGWSNGYGWNNGCGCQ</sequence>